<dbReference type="Proteomes" id="UP001273209">
    <property type="component" value="Unassembled WGS sequence"/>
</dbReference>
<dbReference type="EMBL" id="JAWRVG010000010">
    <property type="protein sequence ID" value="KAK4077865.1"/>
    <property type="molecule type" value="Genomic_DNA"/>
</dbReference>
<organism evidence="7 8">
    <name type="scientific">Trichoderma aggressivum f. europaeum</name>
    <dbReference type="NCBI Taxonomy" id="173218"/>
    <lineage>
        <taxon>Eukaryota</taxon>
        <taxon>Fungi</taxon>
        <taxon>Dikarya</taxon>
        <taxon>Ascomycota</taxon>
        <taxon>Pezizomycotina</taxon>
        <taxon>Sordariomycetes</taxon>
        <taxon>Hypocreomycetidae</taxon>
        <taxon>Hypocreales</taxon>
        <taxon>Hypocreaceae</taxon>
        <taxon>Trichoderma</taxon>
    </lineage>
</organism>
<dbReference type="RefSeq" id="XP_062757548.1">
    <property type="nucleotide sequence ID" value="XM_062897865.1"/>
</dbReference>
<evidence type="ECO:0000256" key="4">
    <source>
        <dbReference type="ARBA" id="ARBA00022989"/>
    </source>
</evidence>
<dbReference type="PANTHER" id="PTHR23501">
    <property type="entry name" value="MAJOR FACILITATOR SUPERFAMILY"/>
    <property type="match status" value="1"/>
</dbReference>
<evidence type="ECO:0000256" key="1">
    <source>
        <dbReference type="ARBA" id="ARBA00004141"/>
    </source>
</evidence>
<evidence type="ECO:0000256" key="5">
    <source>
        <dbReference type="ARBA" id="ARBA00023136"/>
    </source>
</evidence>
<dbReference type="AlphaFoldDB" id="A0AAE1M4H2"/>
<reference evidence="7" key="1">
    <citation type="submission" date="2023-11" db="EMBL/GenBank/DDBJ databases">
        <title>The genome sequences of three competitors of mushroom-forming fungi.</title>
        <authorList>
            <person name="Beijen E."/>
            <person name="Ohm R.A."/>
        </authorList>
    </citation>
    <scope>NUCLEOTIDE SEQUENCE</scope>
    <source>
        <strain evidence="7">CBS 100526</strain>
    </source>
</reference>
<dbReference type="GO" id="GO:0005886">
    <property type="term" value="C:plasma membrane"/>
    <property type="evidence" value="ECO:0007669"/>
    <property type="project" value="TreeGrafter"/>
</dbReference>
<evidence type="ECO:0000313" key="8">
    <source>
        <dbReference type="Proteomes" id="UP001273209"/>
    </source>
</evidence>
<dbReference type="Gene3D" id="1.20.1720.10">
    <property type="entry name" value="Multidrug resistance protein D"/>
    <property type="match status" value="1"/>
</dbReference>
<proteinExistence type="inferred from homology"/>
<keyword evidence="4 6" id="KW-1133">Transmembrane helix</keyword>
<evidence type="ECO:0008006" key="9">
    <source>
        <dbReference type="Google" id="ProtNLM"/>
    </source>
</evidence>
<name>A0AAE1M4H2_9HYPO</name>
<dbReference type="GO" id="GO:0022857">
    <property type="term" value="F:transmembrane transporter activity"/>
    <property type="evidence" value="ECO:0007669"/>
    <property type="project" value="TreeGrafter"/>
</dbReference>
<feature type="transmembrane region" description="Helical" evidence="6">
    <location>
        <begin position="120"/>
        <end position="138"/>
    </location>
</feature>
<dbReference type="GeneID" id="87917769"/>
<feature type="transmembrane region" description="Helical" evidence="6">
    <location>
        <begin position="59"/>
        <end position="80"/>
    </location>
</feature>
<comment type="subcellular location">
    <subcellularLocation>
        <location evidence="1">Membrane</location>
        <topology evidence="1">Multi-pass membrane protein</topology>
    </subcellularLocation>
</comment>
<keyword evidence="8" id="KW-1185">Reference proteome</keyword>
<accession>A0AAE1M4H2</accession>
<gene>
    <name evidence="7" type="ORF">Triagg1_3559</name>
</gene>
<feature type="transmembrane region" description="Helical" evidence="6">
    <location>
        <begin position="21"/>
        <end position="47"/>
    </location>
</feature>
<dbReference type="InterPro" id="IPR036259">
    <property type="entry name" value="MFS_trans_sf"/>
</dbReference>
<sequence>MEHTASDASSPHPVKDFRFRVVILCLCICCFIASLDTIILSSTLPAIAASLQATTTDAYWCSASFLFAQSVVQLIYAVVARALNRRICMLAALGFFEALRASYALRLVTYSGSLLRGQVFWINLPICVPTMVGFAWCLDAPPRQSSVWTAIKKTDWGGGIIFTFCSHSYLGAAILMLPATLTFPPSAAIAGHIIGRTLKYQLANIIGFAILVGGLSGSANLDEFSSHPNQ</sequence>
<keyword evidence="3 6" id="KW-0812">Transmembrane</keyword>
<evidence type="ECO:0000256" key="6">
    <source>
        <dbReference type="SAM" id="Phobius"/>
    </source>
</evidence>
<protein>
    <recommendedName>
        <fullName evidence="9">Major facilitator superfamily (MFS) profile domain-containing protein</fullName>
    </recommendedName>
</protein>
<dbReference type="PANTHER" id="PTHR23501:SF102">
    <property type="entry name" value="DRUG TRANSPORTER, PUTATIVE (AFU_ORTHOLOGUE AFUA_3G08530)-RELATED"/>
    <property type="match status" value="1"/>
</dbReference>
<feature type="transmembrane region" description="Helical" evidence="6">
    <location>
        <begin position="87"/>
        <end position="108"/>
    </location>
</feature>
<feature type="transmembrane region" description="Helical" evidence="6">
    <location>
        <begin position="159"/>
        <end position="181"/>
    </location>
</feature>
<evidence type="ECO:0000313" key="7">
    <source>
        <dbReference type="EMBL" id="KAK4077865.1"/>
    </source>
</evidence>
<keyword evidence="5 6" id="KW-0472">Membrane</keyword>
<feature type="transmembrane region" description="Helical" evidence="6">
    <location>
        <begin position="201"/>
        <end position="221"/>
    </location>
</feature>
<comment type="caution">
    <text evidence="7">The sequence shown here is derived from an EMBL/GenBank/DDBJ whole genome shotgun (WGS) entry which is preliminary data.</text>
</comment>
<dbReference type="SUPFAM" id="SSF103473">
    <property type="entry name" value="MFS general substrate transporter"/>
    <property type="match status" value="1"/>
</dbReference>
<comment type="similarity">
    <text evidence="2">Belongs to the major facilitator superfamily. TCR/Tet family.</text>
</comment>
<evidence type="ECO:0000256" key="3">
    <source>
        <dbReference type="ARBA" id="ARBA00022692"/>
    </source>
</evidence>
<evidence type="ECO:0000256" key="2">
    <source>
        <dbReference type="ARBA" id="ARBA00007520"/>
    </source>
</evidence>